<dbReference type="GO" id="GO:0016926">
    <property type="term" value="P:protein desumoylation"/>
    <property type="evidence" value="ECO:0007669"/>
    <property type="project" value="UniProtKB-ARBA"/>
</dbReference>
<dbReference type="WBParaSite" id="jg23781">
    <property type="protein sequence ID" value="jg23781"/>
    <property type="gene ID" value="jg23781"/>
</dbReference>
<reference evidence="7" key="1">
    <citation type="submission" date="2022-11" db="UniProtKB">
        <authorList>
            <consortium name="WormBaseParasite"/>
        </authorList>
    </citation>
    <scope>IDENTIFICATION</scope>
</reference>
<dbReference type="PANTHER" id="PTHR46915">
    <property type="entry name" value="UBIQUITIN-LIKE PROTEASE 4-RELATED"/>
    <property type="match status" value="1"/>
</dbReference>
<dbReference type="Proteomes" id="UP000887574">
    <property type="component" value="Unplaced"/>
</dbReference>
<evidence type="ECO:0000256" key="2">
    <source>
        <dbReference type="ARBA" id="ARBA00022670"/>
    </source>
</evidence>
<dbReference type="AlphaFoldDB" id="A0A915DUZ9"/>
<evidence type="ECO:0000256" key="1">
    <source>
        <dbReference type="ARBA" id="ARBA00005234"/>
    </source>
</evidence>
<dbReference type="SUPFAM" id="SSF54001">
    <property type="entry name" value="Cysteine proteinases"/>
    <property type="match status" value="1"/>
</dbReference>
<keyword evidence="6" id="KW-1185">Reference proteome</keyword>
<protein>
    <submittedName>
        <fullName evidence="7">Ubiquitin-like protease family profile domain-containing protein</fullName>
    </submittedName>
</protein>
<evidence type="ECO:0000256" key="3">
    <source>
        <dbReference type="ARBA" id="ARBA00022801"/>
    </source>
</evidence>
<dbReference type="Pfam" id="PF10551">
    <property type="entry name" value="MULE"/>
    <property type="match status" value="1"/>
</dbReference>
<evidence type="ECO:0000256" key="4">
    <source>
        <dbReference type="ARBA" id="ARBA00022807"/>
    </source>
</evidence>
<sequence length="569" mass="66048">MELVSEHSQPLIRRSLMSRNIRYIRHEENLEPANPKSLKDLKIPEEFTKLGTEVFLKFDGWHEDERIMIFTTERCLDFMENNPNWGADATFDPTPLLFSQLWIIFVRLGHTYVPMVFVLMTHRKSGSYSFVLQKLNKLRLNLAPTSVAVDFEKAEWNAFEKAYLGIELRPCCFHFIKSIVRNVCEKGGKRLYDESAEFRREVNCIVALAFVPVVDVEEAFVELREHFEASDNATHLEIILDYFEDNYVGRLTGAGKRRKASYPIKKWNLQSLVKNDEPRTNNGIESFNGQLIRTLAASHPTIWKLIEGLRREFRIAEQRVTAHWAGARKPRRGHTYVDVDLRIKNTVNRYSEMPKVNFLRSIAINLGRIPVSKQPIISKRENAAACEKYGKKPKYETEVVTVNDTPDVSEGDDDVVANSFGIKLTKDQLLCLKPEMWLNGETINFYLQLIVHRNQANLSLSQVYAFDSLFYTQLVEKGPTKVLNWTKDIDVFRYEMLLIPIHTKDHWSLVIVNNVKERVVFYDSLQRDGTEHNNLIKAFLQEFSVENGYESMDPANWLCFCPKVYSTSQ</sequence>
<dbReference type="InterPro" id="IPR038765">
    <property type="entry name" value="Papain-like_cys_pep_sf"/>
</dbReference>
<dbReference type="InterPro" id="IPR018289">
    <property type="entry name" value="MULE_transposase_dom"/>
</dbReference>
<dbReference type="InterPro" id="IPR003653">
    <property type="entry name" value="Peptidase_C48_C"/>
</dbReference>
<dbReference type="PANTHER" id="PTHR46915:SF2">
    <property type="entry name" value="UBIQUITIN-LIKE PROTEASE 4"/>
    <property type="match status" value="1"/>
</dbReference>
<evidence type="ECO:0000259" key="5">
    <source>
        <dbReference type="PROSITE" id="PS50600"/>
    </source>
</evidence>
<comment type="similarity">
    <text evidence="1">Belongs to the peptidase C48 family.</text>
</comment>
<dbReference type="GO" id="GO:0006508">
    <property type="term" value="P:proteolysis"/>
    <property type="evidence" value="ECO:0007669"/>
    <property type="project" value="UniProtKB-KW"/>
</dbReference>
<dbReference type="PROSITE" id="PS50600">
    <property type="entry name" value="ULP_PROTEASE"/>
    <property type="match status" value="1"/>
</dbReference>
<dbReference type="Gene3D" id="3.40.395.10">
    <property type="entry name" value="Adenoviral Proteinase, Chain A"/>
    <property type="match status" value="1"/>
</dbReference>
<feature type="domain" description="Ubiquitin-like protease family profile" evidence="5">
    <location>
        <begin position="422"/>
        <end position="569"/>
    </location>
</feature>
<proteinExistence type="inferred from homology"/>
<evidence type="ECO:0000313" key="6">
    <source>
        <dbReference type="Proteomes" id="UP000887574"/>
    </source>
</evidence>
<keyword evidence="2" id="KW-0645">Protease</keyword>
<dbReference type="GO" id="GO:0008234">
    <property type="term" value="F:cysteine-type peptidase activity"/>
    <property type="evidence" value="ECO:0007669"/>
    <property type="project" value="UniProtKB-KW"/>
</dbReference>
<evidence type="ECO:0000313" key="7">
    <source>
        <dbReference type="WBParaSite" id="jg23781"/>
    </source>
</evidence>
<name>A0A915DUZ9_9BILA</name>
<accession>A0A915DUZ9</accession>
<dbReference type="Pfam" id="PF02902">
    <property type="entry name" value="Peptidase_C48"/>
    <property type="match status" value="1"/>
</dbReference>
<keyword evidence="4" id="KW-0788">Thiol protease</keyword>
<organism evidence="6 7">
    <name type="scientific">Ditylenchus dipsaci</name>
    <dbReference type="NCBI Taxonomy" id="166011"/>
    <lineage>
        <taxon>Eukaryota</taxon>
        <taxon>Metazoa</taxon>
        <taxon>Ecdysozoa</taxon>
        <taxon>Nematoda</taxon>
        <taxon>Chromadorea</taxon>
        <taxon>Rhabditida</taxon>
        <taxon>Tylenchina</taxon>
        <taxon>Tylenchomorpha</taxon>
        <taxon>Sphaerularioidea</taxon>
        <taxon>Anguinidae</taxon>
        <taxon>Anguininae</taxon>
        <taxon>Ditylenchus</taxon>
    </lineage>
</organism>
<keyword evidence="3" id="KW-0378">Hydrolase</keyword>